<accession>A0AAJ6N2V4</accession>
<dbReference type="RefSeq" id="WP_021037225.1">
    <property type="nucleotide sequence ID" value="NZ_CP015894.2"/>
</dbReference>
<dbReference type="Gene3D" id="1.10.260.40">
    <property type="entry name" value="lambda repressor-like DNA-binding domains"/>
    <property type="match status" value="1"/>
</dbReference>
<dbReference type="AlphaFoldDB" id="A0AAJ6N2V4"/>
<organism evidence="2 3">
    <name type="scientific">Lactococcus lactis subsp. cremoris</name>
    <name type="common">Streptococcus cremoris</name>
    <dbReference type="NCBI Taxonomy" id="1359"/>
    <lineage>
        <taxon>Bacteria</taxon>
        <taxon>Bacillati</taxon>
        <taxon>Bacillota</taxon>
        <taxon>Bacilli</taxon>
        <taxon>Lactobacillales</taxon>
        <taxon>Streptococcaceae</taxon>
        <taxon>Lactococcus</taxon>
    </lineage>
</organism>
<feature type="domain" description="HTH cro/C1-type" evidence="1">
    <location>
        <begin position="8"/>
        <end position="65"/>
    </location>
</feature>
<dbReference type="InterPro" id="IPR010982">
    <property type="entry name" value="Lambda_DNA-bd_dom_sf"/>
</dbReference>
<dbReference type="InterPro" id="IPR001387">
    <property type="entry name" value="Cro/C1-type_HTH"/>
</dbReference>
<dbReference type="GeneID" id="61109437"/>
<evidence type="ECO:0000313" key="3">
    <source>
        <dbReference type="Proteomes" id="UP000192016"/>
    </source>
</evidence>
<dbReference type="Proteomes" id="UP000192016">
    <property type="component" value="Chromosome"/>
</dbReference>
<name>A0AAJ6N2V4_LACLC</name>
<sequence length="104" mass="12427">MKTQNIFYKRIKCLSMQQSLSINQLEKELGYPRNSLHSYKENREPSAQRLIEISLFFKVSPFYLLGIEDIDSRPKNLESAFERLSEKQKKQLAELIFRWIESKI</sequence>
<evidence type="ECO:0000259" key="1">
    <source>
        <dbReference type="Pfam" id="PF12844"/>
    </source>
</evidence>
<dbReference type="Pfam" id="PF12844">
    <property type="entry name" value="HTH_19"/>
    <property type="match status" value="1"/>
</dbReference>
<evidence type="ECO:0000313" key="2">
    <source>
        <dbReference type="EMBL" id="WOW93854.1"/>
    </source>
</evidence>
<dbReference type="GO" id="GO:0003677">
    <property type="term" value="F:DNA binding"/>
    <property type="evidence" value="ECO:0007669"/>
    <property type="project" value="InterPro"/>
</dbReference>
<proteinExistence type="predicted"/>
<dbReference type="SUPFAM" id="SSF47413">
    <property type="entry name" value="lambda repressor-like DNA-binding domains"/>
    <property type="match status" value="1"/>
</dbReference>
<protein>
    <submittedName>
        <fullName evidence="2">Helix-turn-helix domain-containing protein</fullName>
    </submittedName>
</protein>
<reference evidence="2 3" key="1">
    <citation type="journal article" date="2017" name="BMC Genomics">
        <title>Comparative and functional genomics of the Lactococcus lactis taxon; insights into evolution and niche adaptation.</title>
        <authorList>
            <person name="Kelleher P."/>
            <person name="Bottacini F."/>
            <person name="Mahony J."/>
            <person name="Kilcawley K.N."/>
            <person name="van Sinderen D."/>
        </authorList>
    </citation>
    <scope>NUCLEOTIDE SEQUENCE [LARGE SCALE GENOMIC DNA]</scope>
    <source>
        <strain evidence="2 3">UC109</strain>
    </source>
</reference>
<dbReference type="EMBL" id="CP015907">
    <property type="protein sequence ID" value="WOW93854.1"/>
    <property type="molecule type" value="Genomic_DNA"/>
</dbReference>
<gene>
    <name evidence="2" type="ORF">LLUC109_1126</name>
</gene>